<gene>
    <name evidence="6" type="ORF">KDW93_05310</name>
</gene>
<name>A0AA41E4T7_9BURK</name>
<dbReference type="EMBL" id="JAGSVG010000003">
    <property type="protein sequence ID" value="MBR8128399.1"/>
    <property type="molecule type" value="Genomic_DNA"/>
</dbReference>
<dbReference type="AlphaFoldDB" id="A0AA41E4T7"/>
<evidence type="ECO:0000256" key="2">
    <source>
        <dbReference type="ARBA" id="ARBA00023015"/>
    </source>
</evidence>
<dbReference type="Gene3D" id="1.10.10.10">
    <property type="entry name" value="Winged helix-like DNA-binding domain superfamily/Winged helix DNA-binding domain"/>
    <property type="match status" value="1"/>
</dbReference>
<dbReference type="PANTHER" id="PTHR30126:SF2">
    <property type="entry name" value="HTH-TYPE TRANSCRIPTIONAL REGULATOR YJIE"/>
    <property type="match status" value="1"/>
</dbReference>
<dbReference type="SUPFAM" id="SSF53850">
    <property type="entry name" value="Periplasmic binding protein-like II"/>
    <property type="match status" value="1"/>
</dbReference>
<evidence type="ECO:0000313" key="6">
    <source>
        <dbReference type="EMBL" id="MBR8128399.1"/>
    </source>
</evidence>
<keyword evidence="3" id="KW-0238">DNA-binding</keyword>
<keyword evidence="4" id="KW-0804">Transcription</keyword>
<reference evidence="6" key="1">
    <citation type="submission" date="2021-04" db="EMBL/GenBank/DDBJ databases">
        <title>A collection of bacterial strains from the Burkholderia cepacia Research Laboratory and Repository.</title>
        <authorList>
            <person name="Lipuma J."/>
            <person name="Spilker T."/>
        </authorList>
    </citation>
    <scope>NUCLEOTIDE SEQUENCE</scope>
    <source>
        <strain evidence="6">AU36012</strain>
    </source>
</reference>
<dbReference type="SUPFAM" id="SSF46785">
    <property type="entry name" value="Winged helix' DNA-binding domain"/>
    <property type="match status" value="1"/>
</dbReference>
<dbReference type="Pfam" id="PF03466">
    <property type="entry name" value="LysR_substrate"/>
    <property type="match status" value="1"/>
</dbReference>
<proteinExistence type="inferred from homology"/>
<evidence type="ECO:0000256" key="1">
    <source>
        <dbReference type="ARBA" id="ARBA00009437"/>
    </source>
</evidence>
<dbReference type="InterPro" id="IPR036390">
    <property type="entry name" value="WH_DNA-bd_sf"/>
</dbReference>
<dbReference type="Pfam" id="PF00126">
    <property type="entry name" value="HTH_1"/>
    <property type="match status" value="1"/>
</dbReference>
<dbReference type="PANTHER" id="PTHR30126">
    <property type="entry name" value="HTH-TYPE TRANSCRIPTIONAL REGULATOR"/>
    <property type="match status" value="1"/>
</dbReference>
<dbReference type="GO" id="GO:0000976">
    <property type="term" value="F:transcription cis-regulatory region binding"/>
    <property type="evidence" value="ECO:0007669"/>
    <property type="project" value="TreeGrafter"/>
</dbReference>
<dbReference type="InterPro" id="IPR000847">
    <property type="entry name" value="LysR_HTH_N"/>
</dbReference>
<keyword evidence="2" id="KW-0805">Transcription regulation</keyword>
<evidence type="ECO:0000313" key="7">
    <source>
        <dbReference type="Proteomes" id="UP000682266"/>
    </source>
</evidence>
<accession>A0AA41E4T7</accession>
<protein>
    <submittedName>
        <fullName evidence="6">LysR family transcriptional regulator</fullName>
    </submittedName>
</protein>
<dbReference type="RefSeq" id="WP_105787965.1">
    <property type="nucleotide sequence ID" value="NZ_JAGSVG010000003.1"/>
</dbReference>
<comment type="caution">
    <text evidence="6">The sequence shown here is derived from an EMBL/GenBank/DDBJ whole genome shotgun (WGS) entry which is preliminary data.</text>
</comment>
<dbReference type="InterPro" id="IPR005119">
    <property type="entry name" value="LysR_subst-bd"/>
</dbReference>
<dbReference type="Gene3D" id="3.40.190.10">
    <property type="entry name" value="Periplasmic binding protein-like II"/>
    <property type="match status" value="2"/>
</dbReference>
<dbReference type="PROSITE" id="PS50931">
    <property type="entry name" value="HTH_LYSR"/>
    <property type="match status" value="1"/>
</dbReference>
<feature type="domain" description="HTH lysR-type" evidence="5">
    <location>
        <begin position="1"/>
        <end position="58"/>
    </location>
</feature>
<evidence type="ECO:0000256" key="4">
    <source>
        <dbReference type="ARBA" id="ARBA00023163"/>
    </source>
</evidence>
<organism evidence="6 7">
    <name type="scientific">Burkholderia ambifaria</name>
    <dbReference type="NCBI Taxonomy" id="152480"/>
    <lineage>
        <taxon>Bacteria</taxon>
        <taxon>Pseudomonadati</taxon>
        <taxon>Pseudomonadota</taxon>
        <taxon>Betaproteobacteria</taxon>
        <taxon>Burkholderiales</taxon>
        <taxon>Burkholderiaceae</taxon>
        <taxon>Burkholderia</taxon>
        <taxon>Burkholderia cepacia complex</taxon>
    </lineage>
</organism>
<dbReference type="GO" id="GO:0003700">
    <property type="term" value="F:DNA-binding transcription factor activity"/>
    <property type="evidence" value="ECO:0007669"/>
    <property type="project" value="InterPro"/>
</dbReference>
<evidence type="ECO:0000259" key="5">
    <source>
        <dbReference type="PROSITE" id="PS50931"/>
    </source>
</evidence>
<dbReference type="CDD" id="cd05466">
    <property type="entry name" value="PBP2_LTTR_substrate"/>
    <property type="match status" value="1"/>
</dbReference>
<dbReference type="PRINTS" id="PR00039">
    <property type="entry name" value="HTHLYSR"/>
</dbReference>
<sequence>MEAKWLEDFLSLAETRSFSRAAHDRHLTQSALSRRIAALETWLGAKLIDRTVSPVRLTSTGVMFRGQAAEILRGIYAARTLAHAHELAADGVQVVRLSVVHTLLFTFLPQRLRKLRDELGHIKAKVQAVNIPDGVQALVEGDTDLFLAYHHPQLPILLDANRFPFLTLGTDKLIPVSATDANGRAVYRLSGESQEPIPFMAYAPGTFLGNVVEMLILNSVETCGLRRTFEAHMSEAVKAMVVAGNGLGWLPASCIARELQEKSVAIAGADSWATDLEIRIYRSSENQSTAAEELWSWMKKHASGGASPTSRPER</sequence>
<dbReference type="Proteomes" id="UP000682266">
    <property type="component" value="Unassembled WGS sequence"/>
</dbReference>
<dbReference type="InterPro" id="IPR036388">
    <property type="entry name" value="WH-like_DNA-bd_sf"/>
</dbReference>
<comment type="similarity">
    <text evidence="1">Belongs to the LysR transcriptional regulatory family.</text>
</comment>
<evidence type="ECO:0000256" key="3">
    <source>
        <dbReference type="ARBA" id="ARBA00023125"/>
    </source>
</evidence>